<organism evidence="3 4">
    <name type="scientific">Candidula unifasciata</name>
    <dbReference type="NCBI Taxonomy" id="100452"/>
    <lineage>
        <taxon>Eukaryota</taxon>
        <taxon>Metazoa</taxon>
        <taxon>Spiralia</taxon>
        <taxon>Lophotrochozoa</taxon>
        <taxon>Mollusca</taxon>
        <taxon>Gastropoda</taxon>
        <taxon>Heterobranchia</taxon>
        <taxon>Euthyneura</taxon>
        <taxon>Panpulmonata</taxon>
        <taxon>Eupulmonata</taxon>
        <taxon>Stylommatophora</taxon>
        <taxon>Helicina</taxon>
        <taxon>Helicoidea</taxon>
        <taxon>Geomitridae</taxon>
        <taxon>Candidula</taxon>
    </lineage>
</organism>
<comment type="caution">
    <text evidence="3">The sequence shown here is derived from an EMBL/GenBank/DDBJ whole genome shotgun (WGS) entry which is preliminary data.</text>
</comment>
<proteinExistence type="inferred from homology"/>
<evidence type="ECO:0000259" key="2">
    <source>
        <dbReference type="Pfam" id="PF16545"/>
    </source>
</evidence>
<dbReference type="Pfam" id="PF16545">
    <property type="entry name" value="CCM2_C"/>
    <property type="match status" value="1"/>
</dbReference>
<gene>
    <name evidence="3" type="ORF">CUNI_LOCUS2091</name>
</gene>
<evidence type="ECO:0000256" key="1">
    <source>
        <dbReference type="ARBA" id="ARBA00010822"/>
    </source>
</evidence>
<sequence length="383" mass="43455">MNDTHKSRQSKHIINISSVTRPEHRHSIIEKPDSKVHLYQMKPRYLIDYHVEKPVQFIGEVDGVSPDLDVTNRTDVLRIIDKGKKQGVLSSRVTPEHYALLCLSVFHIEVTKYPTNQNLLLRIPIHEIAAVCYIKDDQQHLLAFKFGTQESCKLALMMCESKPVAEEICALVNQCFTLVYNEATVSSTERPASTSNGTESTLLYRPGAIPYLPDFPRNFKVPSDSGSGRNSFSDTGAGKELLDDYMKKLTTKLTPEELCLFLEHLNDWKSDSPFPEFCDEVLHLLGEERKQLLSDLLPFIPADNYPYFEEFLRRNDIQILDTTSTLSSSRTDLRTYSTRRSLSEVSTTSSISNNLTSGDALDHLLDLAKAEYNSVEVDVPEDY</sequence>
<keyword evidence="4" id="KW-1185">Reference proteome</keyword>
<dbReference type="Gene3D" id="2.30.29.30">
    <property type="entry name" value="Pleckstrin-homology domain (PH domain)/Phosphotyrosine-binding domain (PTB)"/>
    <property type="match status" value="1"/>
</dbReference>
<name>A0A8S3YH62_9EUPU</name>
<feature type="domain" description="Cerebral cavernous malformations 2 harmonin-homology" evidence="2">
    <location>
        <begin position="237"/>
        <end position="315"/>
    </location>
</feature>
<protein>
    <recommendedName>
        <fullName evidence="2">Cerebral cavernous malformations 2 harmonin-homology domain-containing protein</fullName>
    </recommendedName>
</protein>
<comment type="similarity">
    <text evidence="1">Belongs to the CCM2 family.</text>
</comment>
<dbReference type="InterPro" id="IPR011993">
    <property type="entry name" value="PH-like_dom_sf"/>
</dbReference>
<evidence type="ECO:0000313" key="4">
    <source>
        <dbReference type="Proteomes" id="UP000678393"/>
    </source>
</evidence>
<dbReference type="PANTHER" id="PTHR21642">
    <property type="entry name" value="CEREBRAL CAVERNOUS MALFORMATIONS PROTEIN 2 HOMOLOG"/>
    <property type="match status" value="1"/>
</dbReference>
<dbReference type="Proteomes" id="UP000678393">
    <property type="component" value="Unassembled WGS sequence"/>
</dbReference>
<reference evidence="3" key="1">
    <citation type="submission" date="2021-04" db="EMBL/GenBank/DDBJ databases">
        <authorList>
            <consortium name="Molecular Ecology Group"/>
        </authorList>
    </citation>
    <scope>NUCLEOTIDE SEQUENCE</scope>
</reference>
<dbReference type="InterPro" id="IPR026159">
    <property type="entry name" value="Malcavernin"/>
</dbReference>
<dbReference type="OrthoDB" id="5828470at2759"/>
<dbReference type="InterPro" id="IPR032375">
    <property type="entry name" value="CCM2_C"/>
</dbReference>
<dbReference type="AlphaFoldDB" id="A0A8S3YH62"/>
<accession>A0A8S3YH62</accession>
<dbReference type="Gene3D" id="1.20.1160.20">
    <property type="match status" value="1"/>
</dbReference>
<dbReference type="PANTHER" id="PTHR21642:SF6">
    <property type="entry name" value="CEREBRAL CAVERNOUS MALFORMATIONS 2 HARMONIN-HOMOLOGY DOMAIN-CONTAINING PROTEIN"/>
    <property type="match status" value="1"/>
</dbReference>
<dbReference type="EMBL" id="CAJHNH020000269">
    <property type="protein sequence ID" value="CAG5116533.1"/>
    <property type="molecule type" value="Genomic_DNA"/>
</dbReference>
<evidence type="ECO:0000313" key="3">
    <source>
        <dbReference type="EMBL" id="CAG5116533.1"/>
    </source>
</evidence>